<accession>A0A9D3S6P4</accession>
<gene>
    <name evidence="2" type="ORF">ANANG_G00021710</name>
</gene>
<evidence type="ECO:0000256" key="1">
    <source>
        <dbReference type="SAM" id="Phobius"/>
    </source>
</evidence>
<feature type="transmembrane region" description="Helical" evidence="1">
    <location>
        <begin position="118"/>
        <end position="151"/>
    </location>
</feature>
<dbReference type="Proteomes" id="UP001044222">
    <property type="component" value="Unassembled WGS sequence"/>
</dbReference>
<evidence type="ECO:0000313" key="3">
    <source>
        <dbReference type="Proteomes" id="UP001044222"/>
    </source>
</evidence>
<reference evidence="2" key="1">
    <citation type="submission" date="2021-01" db="EMBL/GenBank/DDBJ databases">
        <title>A chromosome-scale assembly of European eel, Anguilla anguilla.</title>
        <authorList>
            <person name="Henkel C."/>
            <person name="Jong-Raadsen S.A."/>
            <person name="Dufour S."/>
            <person name="Weltzien F.-A."/>
            <person name="Palstra A.P."/>
            <person name="Pelster B."/>
            <person name="Spaink H.P."/>
            <person name="Van Den Thillart G.E."/>
            <person name="Jansen H."/>
            <person name="Zahm M."/>
            <person name="Klopp C."/>
            <person name="Cedric C."/>
            <person name="Louis A."/>
            <person name="Berthelot C."/>
            <person name="Parey E."/>
            <person name="Roest Crollius H."/>
            <person name="Montfort J."/>
            <person name="Robinson-Rechavi M."/>
            <person name="Bucao C."/>
            <person name="Bouchez O."/>
            <person name="Gislard M."/>
            <person name="Lluch J."/>
            <person name="Milhes M."/>
            <person name="Lampietro C."/>
            <person name="Lopez Roques C."/>
            <person name="Donnadieu C."/>
            <person name="Braasch I."/>
            <person name="Desvignes T."/>
            <person name="Postlethwait J."/>
            <person name="Bobe J."/>
            <person name="Guiguen Y."/>
            <person name="Dirks R."/>
        </authorList>
    </citation>
    <scope>NUCLEOTIDE SEQUENCE</scope>
    <source>
        <strain evidence="2">Tag_6206</strain>
        <tissue evidence="2">Liver</tissue>
    </source>
</reference>
<dbReference type="AlphaFoldDB" id="A0A9D3S6P4"/>
<protein>
    <submittedName>
        <fullName evidence="2">Uncharacterized protein</fullName>
    </submittedName>
</protein>
<name>A0A9D3S6P4_ANGAN</name>
<sequence>MEQITGWVLNKQKDGGGGWRVCLAHSRDERSLSFSPSLQMMPGATLNPRGPSGGGQTIICYLMATAFPDTFHEEQSIVCHFCLQMRGTPPVHSLRPIVTSLHLTKPELLRLDNLLYNFLYFCLNILPSLAVVIFPCTVLCCSLLYCTALYAFPKC</sequence>
<keyword evidence="1" id="KW-1133">Transmembrane helix</keyword>
<proteinExistence type="predicted"/>
<dbReference type="EMBL" id="JAFIRN010000001">
    <property type="protein sequence ID" value="KAG5857654.1"/>
    <property type="molecule type" value="Genomic_DNA"/>
</dbReference>
<evidence type="ECO:0000313" key="2">
    <source>
        <dbReference type="EMBL" id="KAG5857654.1"/>
    </source>
</evidence>
<keyword evidence="1" id="KW-0472">Membrane</keyword>
<comment type="caution">
    <text evidence="2">The sequence shown here is derived from an EMBL/GenBank/DDBJ whole genome shotgun (WGS) entry which is preliminary data.</text>
</comment>
<organism evidence="2 3">
    <name type="scientific">Anguilla anguilla</name>
    <name type="common">European freshwater eel</name>
    <name type="synonym">Muraena anguilla</name>
    <dbReference type="NCBI Taxonomy" id="7936"/>
    <lineage>
        <taxon>Eukaryota</taxon>
        <taxon>Metazoa</taxon>
        <taxon>Chordata</taxon>
        <taxon>Craniata</taxon>
        <taxon>Vertebrata</taxon>
        <taxon>Euteleostomi</taxon>
        <taxon>Actinopterygii</taxon>
        <taxon>Neopterygii</taxon>
        <taxon>Teleostei</taxon>
        <taxon>Anguilliformes</taxon>
        <taxon>Anguillidae</taxon>
        <taxon>Anguilla</taxon>
    </lineage>
</organism>
<keyword evidence="1" id="KW-0812">Transmembrane</keyword>
<keyword evidence="3" id="KW-1185">Reference proteome</keyword>